<dbReference type="GO" id="GO:0140664">
    <property type="term" value="F:ATP-dependent DNA damage sensor activity"/>
    <property type="evidence" value="ECO:0007669"/>
    <property type="project" value="InterPro"/>
</dbReference>
<dbReference type="HAMAP" id="MF_00092">
    <property type="entry name" value="MutS2"/>
    <property type="match status" value="1"/>
</dbReference>
<dbReference type="InterPro" id="IPR036063">
    <property type="entry name" value="Smr_dom_sf"/>
</dbReference>
<dbReference type="FunFam" id="3.40.50.300:FF:000830">
    <property type="entry name" value="Endonuclease MutS2"/>
    <property type="match status" value="1"/>
</dbReference>
<name>A0A8J6QPU5_9BACT</name>
<dbReference type="InterPro" id="IPR000432">
    <property type="entry name" value="DNA_mismatch_repair_MutS_C"/>
</dbReference>
<dbReference type="Gene3D" id="3.30.1370.110">
    <property type="match status" value="1"/>
</dbReference>
<dbReference type="SMART" id="SM00534">
    <property type="entry name" value="MUTSac"/>
    <property type="match status" value="1"/>
</dbReference>
<comment type="caution">
    <text evidence="9">The sequence shown here is derived from an EMBL/GenBank/DDBJ whole genome shotgun (WGS) entry which is preliminary data.</text>
</comment>
<evidence type="ECO:0000256" key="2">
    <source>
        <dbReference type="ARBA" id="ARBA00022741"/>
    </source>
</evidence>
<dbReference type="Pfam" id="PF01713">
    <property type="entry name" value="Smr"/>
    <property type="match status" value="1"/>
</dbReference>
<comment type="subunit">
    <text evidence="7">Homodimer. Binds to stalled ribosomes, contacting rRNA.</text>
</comment>
<evidence type="ECO:0000256" key="7">
    <source>
        <dbReference type="HAMAP-Rule" id="MF_00092"/>
    </source>
</evidence>
<dbReference type="RefSeq" id="WP_191155382.1">
    <property type="nucleotide sequence ID" value="NZ_JACWUN010000008.1"/>
</dbReference>
<dbReference type="GO" id="GO:0016887">
    <property type="term" value="F:ATP hydrolysis activity"/>
    <property type="evidence" value="ECO:0007669"/>
    <property type="project" value="InterPro"/>
</dbReference>
<dbReference type="EC" id="3.6.4.-" evidence="7"/>
<dbReference type="PANTHER" id="PTHR48466:SF2">
    <property type="entry name" value="OS10G0509000 PROTEIN"/>
    <property type="match status" value="1"/>
</dbReference>
<comment type="function">
    <text evidence="7">Endonuclease that is involved in the suppression of homologous recombination and thus may have a key role in the control of bacterial genetic diversity.</text>
</comment>
<dbReference type="InterPro" id="IPR045076">
    <property type="entry name" value="MutS"/>
</dbReference>
<keyword evidence="4 7" id="KW-0067">ATP-binding</keyword>
<dbReference type="SUPFAM" id="SSF52540">
    <property type="entry name" value="P-loop containing nucleoside triphosphate hydrolases"/>
    <property type="match status" value="1"/>
</dbReference>
<evidence type="ECO:0000256" key="5">
    <source>
        <dbReference type="ARBA" id="ARBA00022884"/>
    </source>
</evidence>
<reference evidence="9" key="1">
    <citation type="submission" date="2020-09" db="EMBL/GenBank/DDBJ databases">
        <title>Pelobacter alkaliphilus sp. nov., a novel anaerobic arsenate-reducing bacterium from terrestrial mud volcano.</title>
        <authorList>
            <person name="Khomyakova M.A."/>
            <person name="Merkel A.Y."/>
            <person name="Slobodkin A.I."/>
        </authorList>
    </citation>
    <scope>NUCLEOTIDE SEQUENCE</scope>
    <source>
        <strain evidence="9">M08fum</strain>
    </source>
</reference>
<dbReference type="InterPro" id="IPR002625">
    <property type="entry name" value="Smr_dom"/>
</dbReference>
<keyword evidence="6 7" id="KW-0238">DNA-binding</keyword>
<dbReference type="GO" id="GO:0030983">
    <property type="term" value="F:mismatched DNA binding"/>
    <property type="evidence" value="ECO:0007669"/>
    <property type="project" value="InterPro"/>
</dbReference>
<sequence>MMVADASLFERLGFPELRSWLAGQTQSEPGRLLAQQLGLLEDQAAVEQALTEVDEALALLQADKSPGLGGCCDLAPVLAACQAPGSLAAAVELRPVLQSLLTLAVCRNWFKGRKEAPCLALVADGLVPLPELQRRLQNTIGERGELLDNASPKLAELRYEGRQTRDRVKQQLERLLTDERLAACFQERLVTVRNGRYVVPVKSDYRGRLKGFVQDESASGQTLYVEPAQILDGNNRLQHLLREEQREERRILLQLADLLRRDRALLLSNQQLLAQIDLRFAAARLSRSYRGCRPELVSSPLIELRQVRHPLLMIRAGQFDIAAAVPIDLLIGENDQVLVVSGPNTGGKSVALKTLGLMLLMLRAGLHLPCRSDSRIHLYRQVFVDIGDEQSIADSLSTFSGHLLRIRTILERADADTLVLLDEAGSGTDPAEGAALIQAVIQALCAKGATILLTTHLGQLKQFAHVSAGMTNAAVEFDPDTLEPTYGLHYGLPGVSSALATARRLGLPPQVVERAQAFLGDQHDQNQILIELGRQRQELDRELAAARQLTSAAAASQQLRKRQLQELKESKSKVLARAGRQAEELISATQERLKQLRRRQADASSPGHSAAAREELAAARQAFAAFAPKTRQKTVVPKDLQVGELVRIVALGAEARVERISGGQVDLQVAGKRMRQPLTAVEQFAPRRFIASRPASTMLVRPAVVEQLAPRLKLIGERVEDALALLDRYLNDALLAHLQQVEIIHGAGSGTLRRAVRDYLATMPAVTAFYAAPQEQGGDNVTVVELGGR</sequence>
<dbReference type="GO" id="GO:0045910">
    <property type="term" value="P:negative regulation of DNA recombination"/>
    <property type="evidence" value="ECO:0007669"/>
    <property type="project" value="InterPro"/>
</dbReference>
<dbReference type="Proteomes" id="UP000632828">
    <property type="component" value="Unassembled WGS sequence"/>
</dbReference>
<evidence type="ECO:0000313" key="9">
    <source>
        <dbReference type="EMBL" id="MBD1400631.1"/>
    </source>
</evidence>
<accession>A0A8J6QPU5</accession>
<keyword evidence="7" id="KW-0540">Nuclease</keyword>
<dbReference type="InterPro" id="IPR027417">
    <property type="entry name" value="P-loop_NTPase"/>
</dbReference>
<dbReference type="SMART" id="SM00533">
    <property type="entry name" value="MUTSd"/>
    <property type="match status" value="1"/>
</dbReference>
<dbReference type="GO" id="GO:0043023">
    <property type="term" value="F:ribosomal large subunit binding"/>
    <property type="evidence" value="ECO:0007669"/>
    <property type="project" value="UniProtKB-UniRule"/>
</dbReference>
<dbReference type="GO" id="GO:0019843">
    <property type="term" value="F:rRNA binding"/>
    <property type="evidence" value="ECO:0007669"/>
    <property type="project" value="UniProtKB-UniRule"/>
</dbReference>
<dbReference type="SMART" id="SM00463">
    <property type="entry name" value="SMR"/>
    <property type="match status" value="1"/>
</dbReference>
<feature type="domain" description="Smr" evidence="8">
    <location>
        <begin position="712"/>
        <end position="787"/>
    </location>
</feature>
<keyword evidence="2 7" id="KW-0547">Nucleotide-binding</keyword>
<comment type="similarity">
    <text evidence="7">Belongs to the DNA mismatch repair MutS family. MutS2 subfamily.</text>
</comment>
<dbReference type="NCBIfam" id="TIGR01069">
    <property type="entry name" value="mutS2"/>
    <property type="match status" value="1"/>
</dbReference>
<dbReference type="GO" id="GO:0006298">
    <property type="term" value="P:mismatch repair"/>
    <property type="evidence" value="ECO:0007669"/>
    <property type="project" value="InterPro"/>
</dbReference>
<dbReference type="PANTHER" id="PTHR48466">
    <property type="entry name" value="OS10G0509000 PROTEIN-RELATED"/>
    <property type="match status" value="1"/>
</dbReference>
<dbReference type="GO" id="GO:0072344">
    <property type="term" value="P:rescue of stalled ribosome"/>
    <property type="evidence" value="ECO:0007669"/>
    <property type="project" value="UniProtKB-UniRule"/>
</dbReference>
<dbReference type="AlphaFoldDB" id="A0A8J6QPU5"/>
<dbReference type="SUPFAM" id="SSF48334">
    <property type="entry name" value="DNA repair protein MutS, domain III"/>
    <property type="match status" value="1"/>
</dbReference>
<dbReference type="InterPro" id="IPR036187">
    <property type="entry name" value="DNA_mismatch_repair_MutS_sf"/>
</dbReference>
<dbReference type="Pfam" id="PF00488">
    <property type="entry name" value="MutS_V"/>
    <property type="match status" value="1"/>
</dbReference>
<protein>
    <recommendedName>
        <fullName evidence="7">Endonuclease MutS2</fullName>
        <ecNumber evidence="7">3.1.-.-</ecNumber>
    </recommendedName>
    <alternativeName>
        <fullName evidence="7">Ribosome-associated protein quality control-upstream factor</fullName>
        <shortName evidence="7">RQC-upstream factor</shortName>
        <shortName evidence="7">RqcU</shortName>
        <ecNumber evidence="7">3.6.4.-</ecNumber>
    </alternativeName>
</protein>
<feature type="binding site" evidence="7">
    <location>
        <begin position="342"/>
        <end position="349"/>
    </location>
    <ligand>
        <name>ATP</name>
        <dbReference type="ChEBI" id="CHEBI:30616"/>
    </ligand>
</feature>
<keyword evidence="5 7" id="KW-0694">RNA-binding</keyword>
<evidence type="ECO:0000313" key="10">
    <source>
        <dbReference type="Proteomes" id="UP000632828"/>
    </source>
</evidence>
<dbReference type="GO" id="GO:0004519">
    <property type="term" value="F:endonuclease activity"/>
    <property type="evidence" value="ECO:0007669"/>
    <property type="project" value="UniProtKB-UniRule"/>
</dbReference>
<dbReference type="EMBL" id="JACWUN010000008">
    <property type="protein sequence ID" value="MBD1400631.1"/>
    <property type="molecule type" value="Genomic_DNA"/>
</dbReference>
<dbReference type="InterPro" id="IPR007696">
    <property type="entry name" value="DNA_mismatch_repair_MutS_core"/>
</dbReference>
<dbReference type="Gene3D" id="3.40.50.300">
    <property type="entry name" value="P-loop containing nucleotide triphosphate hydrolases"/>
    <property type="match status" value="1"/>
</dbReference>
<gene>
    <name evidence="7" type="primary">mutS2</name>
    <name evidence="7" type="synonym">rqcU</name>
    <name evidence="9" type="ORF">ICT70_08120</name>
</gene>
<dbReference type="PIRSF" id="PIRSF005814">
    <property type="entry name" value="MutS_YshD"/>
    <property type="match status" value="1"/>
</dbReference>
<evidence type="ECO:0000256" key="4">
    <source>
        <dbReference type="ARBA" id="ARBA00022840"/>
    </source>
</evidence>
<evidence type="ECO:0000256" key="1">
    <source>
        <dbReference type="ARBA" id="ARBA00022730"/>
    </source>
</evidence>
<dbReference type="PROSITE" id="PS50828">
    <property type="entry name" value="SMR"/>
    <property type="match status" value="1"/>
</dbReference>
<comment type="function">
    <text evidence="7">Acts as a ribosome collision sensor, splitting the ribosome into its 2 subunits. Detects stalled/collided 70S ribosomes which it binds and splits by an ATP-hydrolysis driven conformational change. Acts upstream of the ribosome quality control system (RQC), a ribosome-associated complex that mediates the extraction of incompletely synthesized nascent chains from stalled ribosomes and their subsequent degradation. Probably generates substrates for RQC.</text>
</comment>
<evidence type="ECO:0000256" key="6">
    <source>
        <dbReference type="ARBA" id="ARBA00023125"/>
    </source>
</evidence>
<keyword evidence="10" id="KW-1185">Reference proteome</keyword>
<keyword evidence="3 7" id="KW-0378">Hydrolase</keyword>
<organism evidence="9 10">
    <name type="scientific">Pelovirga terrestris</name>
    <dbReference type="NCBI Taxonomy" id="2771352"/>
    <lineage>
        <taxon>Bacteria</taxon>
        <taxon>Pseudomonadati</taxon>
        <taxon>Thermodesulfobacteriota</taxon>
        <taxon>Desulfuromonadia</taxon>
        <taxon>Geobacterales</taxon>
        <taxon>Geobacteraceae</taxon>
        <taxon>Pelovirga</taxon>
    </lineage>
</organism>
<proteinExistence type="inferred from homology"/>
<dbReference type="EC" id="3.1.-.-" evidence="7"/>
<keyword evidence="7 9" id="KW-0255">Endonuclease</keyword>
<evidence type="ECO:0000256" key="3">
    <source>
        <dbReference type="ARBA" id="ARBA00022801"/>
    </source>
</evidence>
<dbReference type="GO" id="GO:0005524">
    <property type="term" value="F:ATP binding"/>
    <property type="evidence" value="ECO:0007669"/>
    <property type="project" value="UniProtKB-UniRule"/>
</dbReference>
<dbReference type="InterPro" id="IPR005747">
    <property type="entry name" value="MutS2"/>
</dbReference>
<keyword evidence="1 7" id="KW-0699">rRNA-binding</keyword>
<evidence type="ECO:0000259" key="8">
    <source>
        <dbReference type="PROSITE" id="PS50828"/>
    </source>
</evidence>